<accession>A0AAW3ZSA9</accession>
<gene>
    <name evidence="3" type="ORF">IFO71_19520</name>
</gene>
<dbReference type="InterPro" id="IPR004408">
    <property type="entry name" value="Biotin_CoA_COase_ligase"/>
</dbReference>
<dbReference type="CDD" id="cd16442">
    <property type="entry name" value="BPL"/>
    <property type="match status" value="1"/>
</dbReference>
<evidence type="ECO:0000256" key="1">
    <source>
        <dbReference type="ARBA" id="ARBA00022598"/>
    </source>
</evidence>
<dbReference type="EMBL" id="JACYTR010000073">
    <property type="protein sequence ID" value="MBD8527942.1"/>
    <property type="molecule type" value="Genomic_DNA"/>
</dbReference>
<keyword evidence="1 3" id="KW-0436">Ligase</keyword>
<keyword evidence="4" id="KW-1185">Reference proteome</keyword>
<dbReference type="AlphaFoldDB" id="A0AAW3ZSA9"/>
<protein>
    <submittedName>
        <fullName evidence="3">Biotin--[acetyl-CoA-carboxylase] ligase</fullName>
        <ecNumber evidence="3">6.3.4.15</ecNumber>
    </submittedName>
</protein>
<feature type="domain" description="BPL/LPL catalytic" evidence="2">
    <location>
        <begin position="7"/>
        <end position="185"/>
    </location>
</feature>
<dbReference type="PANTHER" id="PTHR12835:SF5">
    <property type="entry name" value="BIOTIN--PROTEIN LIGASE"/>
    <property type="match status" value="1"/>
</dbReference>
<dbReference type="InterPro" id="IPR004143">
    <property type="entry name" value="BPL_LPL_catalytic"/>
</dbReference>
<dbReference type="InterPro" id="IPR045864">
    <property type="entry name" value="aa-tRNA-synth_II/BPL/LPL"/>
</dbReference>
<name>A0AAW3ZSA9_9GAMM</name>
<dbReference type="Gene3D" id="2.30.30.100">
    <property type="match status" value="1"/>
</dbReference>
<dbReference type="RefSeq" id="WP_192031363.1">
    <property type="nucleotide sequence ID" value="NZ_JACYTR010000073.1"/>
</dbReference>
<evidence type="ECO:0000259" key="2">
    <source>
        <dbReference type="PROSITE" id="PS51733"/>
    </source>
</evidence>
<dbReference type="SUPFAM" id="SSF55681">
    <property type="entry name" value="Class II aaRS and biotin synthetases"/>
    <property type="match status" value="1"/>
</dbReference>
<dbReference type="EC" id="6.3.4.15" evidence="3"/>
<dbReference type="PANTHER" id="PTHR12835">
    <property type="entry name" value="BIOTIN PROTEIN LIGASE"/>
    <property type="match status" value="1"/>
</dbReference>
<evidence type="ECO:0000313" key="4">
    <source>
        <dbReference type="Proteomes" id="UP000613768"/>
    </source>
</evidence>
<dbReference type="PROSITE" id="PS51733">
    <property type="entry name" value="BPL_LPL_CATALYTIC"/>
    <property type="match status" value="1"/>
</dbReference>
<reference evidence="3 4" key="1">
    <citation type="submission" date="2020-09" db="EMBL/GenBank/DDBJ databases">
        <title>Pseudoxanthomonas sp. CAU 1598 isolated from sand of Yaerae Beach.</title>
        <authorList>
            <person name="Kim W."/>
        </authorList>
    </citation>
    <scope>NUCLEOTIDE SEQUENCE [LARGE SCALE GENOMIC DNA]</scope>
    <source>
        <strain evidence="3 4">CAU 1598</strain>
    </source>
</reference>
<evidence type="ECO:0000313" key="3">
    <source>
        <dbReference type="EMBL" id="MBD8527942.1"/>
    </source>
</evidence>
<dbReference type="GO" id="GO:0004077">
    <property type="term" value="F:biotin--[biotin carboxyl-carrier protein] ligase activity"/>
    <property type="evidence" value="ECO:0007669"/>
    <property type="project" value="UniProtKB-EC"/>
</dbReference>
<dbReference type="NCBIfam" id="TIGR00121">
    <property type="entry name" value="birA_ligase"/>
    <property type="match status" value="1"/>
</dbReference>
<dbReference type="Pfam" id="PF03099">
    <property type="entry name" value="BPL_LplA_LipB"/>
    <property type="match status" value="1"/>
</dbReference>
<comment type="caution">
    <text evidence="3">The sequence shown here is derived from an EMBL/GenBank/DDBJ whole genome shotgun (WGS) entry which is preliminary data.</text>
</comment>
<dbReference type="Gene3D" id="3.30.930.10">
    <property type="entry name" value="Bira Bifunctional Protein, Domain 2"/>
    <property type="match status" value="1"/>
</dbReference>
<sequence>MSAECQQLDWAGVPVWFFPSIDSTNSEALRRQAQLPDRALILAAEQSAGRGRLGRQWQARAGGSLCLSVFYRRAVDLAAIQGLGPALGLAAASVLRELGVVGVALKWPNDLQVDGLKLGGILVEVAGGAQPLALVAGIGINVDLGDDFNIDQPWTDLRRLACSVSVEHLAKGIGSAFLATLDQVCEQGLPSALTEWSQFDALAGRYVQVIGGAREGGEVLGIADDGRLRLRDQQGEWCCHSGEVSVRAVKCC</sequence>
<organism evidence="3 4">
    <name type="scientific">Pseudomarimonas arenosa</name>
    <dbReference type="NCBI Taxonomy" id="2774145"/>
    <lineage>
        <taxon>Bacteria</taxon>
        <taxon>Pseudomonadati</taxon>
        <taxon>Pseudomonadota</taxon>
        <taxon>Gammaproteobacteria</taxon>
        <taxon>Lysobacterales</taxon>
        <taxon>Lysobacteraceae</taxon>
        <taxon>Pseudomarimonas</taxon>
    </lineage>
</organism>
<proteinExistence type="predicted"/>
<dbReference type="GO" id="GO:0005737">
    <property type="term" value="C:cytoplasm"/>
    <property type="evidence" value="ECO:0007669"/>
    <property type="project" value="TreeGrafter"/>
</dbReference>
<dbReference type="Proteomes" id="UP000613768">
    <property type="component" value="Unassembled WGS sequence"/>
</dbReference>